<keyword evidence="3" id="KW-1185">Reference proteome</keyword>
<dbReference type="NCBIfam" id="NF038116">
    <property type="entry name" value="Sden1266_dom"/>
    <property type="match status" value="1"/>
</dbReference>
<organism evidence="2 3">
    <name type="scientific">Shewanella sairae</name>
    <dbReference type="NCBI Taxonomy" id="190310"/>
    <lineage>
        <taxon>Bacteria</taxon>
        <taxon>Pseudomonadati</taxon>
        <taxon>Pseudomonadota</taxon>
        <taxon>Gammaproteobacteria</taxon>
        <taxon>Alteromonadales</taxon>
        <taxon>Shewanellaceae</taxon>
        <taxon>Shewanella</taxon>
    </lineage>
</organism>
<dbReference type="Proteomes" id="UP000887104">
    <property type="component" value="Unassembled WGS sequence"/>
</dbReference>
<feature type="signal peptide" evidence="1">
    <location>
        <begin position="1"/>
        <end position="21"/>
    </location>
</feature>
<comment type="caution">
    <text evidence="2">The sequence shown here is derived from an EMBL/GenBank/DDBJ whole genome shotgun (WGS) entry which is preliminary data.</text>
</comment>
<dbReference type="EMBL" id="BPEY01000043">
    <property type="protein sequence ID" value="GIU47086.1"/>
    <property type="molecule type" value="Genomic_DNA"/>
</dbReference>
<reference evidence="2" key="1">
    <citation type="submission" date="2021-05" db="EMBL/GenBank/DDBJ databases">
        <title>Molecular characterization for Shewanella algae harboring chromosomal blaOXA-55-like strains isolated from clinical and environment sample.</title>
        <authorList>
            <person name="Ohama Y."/>
            <person name="Aoki K."/>
            <person name="Harada S."/>
            <person name="Moriya K."/>
            <person name="Ishii Y."/>
            <person name="Tateda K."/>
        </authorList>
    </citation>
    <scope>NUCLEOTIDE SEQUENCE</scope>
    <source>
        <strain evidence="2">JCM 11563</strain>
    </source>
</reference>
<evidence type="ECO:0000256" key="1">
    <source>
        <dbReference type="SAM" id="SignalP"/>
    </source>
</evidence>
<gene>
    <name evidence="2" type="ORF">TUM4438_25020</name>
</gene>
<evidence type="ECO:0000313" key="2">
    <source>
        <dbReference type="EMBL" id="GIU47086.1"/>
    </source>
</evidence>
<accession>A0ABQ4PHV6</accession>
<proteinExistence type="predicted"/>
<feature type="chain" id="PRO_5046616492" evidence="1">
    <location>
        <begin position="22"/>
        <end position="283"/>
    </location>
</feature>
<sequence>MRALSVGLLTLSMGAVLPASANSDMSLLLQPQSISVSQTVISNQQSAQPAQYGNTLSEQQISKLEQQRLLQAKGLDSNEALPTKLTREQVMQIHIDKALKTQQLTEKNNANLQFANGVYRDFYIYDAYSRLFVDNDYDGFYQTFSVTFDADVDGYYANERADVFAELYLSRNGGPWEHYYTTDIFSIFGNATDDDFEVLTTLDFGYRSDHYDVLIDLYEVGYGDIVATVSSNEFDSLYALPLESSDRDDVYIEEEYHGGSVSLWFTLFLLMALLVRKFAMTNH</sequence>
<name>A0ABQ4PHV6_9GAMM</name>
<keyword evidence="1" id="KW-0732">Signal</keyword>
<evidence type="ECO:0000313" key="3">
    <source>
        <dbReference type="Proteomes" id="UP000887104"/>
    </source>
</evidence>
<protein>
    <submittedName>
        <fullName evidence="2">GlyGly-CTERM sorting domain-containing protein</fullName>
    </submittedName>
</protein>